<dbReference type="OrthoDB" id="4515152at2"/>
<protein>
    <recommendedName>
        <fullName evidence="3">DUF3558 domain-containing protein</fullName>
    </recommendedName>
</protein>
<reference evidence="1 2" key="1">
    <citation type="submission" date="2016-07" db="EMBL/GenBank/DDBJ databases">
        <title>Draft genome of Streptomyces diastatochromogenes.</title>
        <authorList>
            <person name="Podduturi R."/>
            <person name="Lukassen M.B."/>
            <person name="Clausen N."/>
            <person name="Nielsen J.L."/>
            <person name="Jorgensen N.O."/>
        </authorList>
    </citation>
    <scope>NUCLEOTIDE SEQUENCE [LARGE SCALE GENOMIC DNA]</scope>
    <source>
        <strain evidence="1 2">DSM 40608</strain>
    </source>
</reference>
<accession>A0A233S9G9</accession>
<keyword evidence="2" id="KW-1185">Reference proteome</keyword>
<organism evidence="1 2">
    <name type="scientific">Streptomyces diastatochromogenes</name>
    <dbReference type="NCBI Taxonomy" id="42236"/>
    <lineage>
        <taxon>Bacteria</taxon>
        <taxon>Bacillati</taxon>
        <taxon>Actinomycetota</taxon>
        <taxon>Actinomycetes</taxon>
        <taxon>Kitasatosporales</taxon>
        <taxon>Streptomycetaceae</taxon>
        <taxon>Streptomyces</taxon>
    </lineage>
</organism>
<gene>
    <name evidence="1" type="ORF">BEK98_26435</name>
</gene>
<proteinExistence type="predicted"/>
<dbReference type="EMBL" id="MCGQ01000023">
    <property type="protein sequence ID" value="OXY92323.1"/>
    <property type="molecule type" value="Genomic_DNA"/>
</dbReference>
<comment type="caution">
    <text evidence="1">The sequence shown here is derived from an EMBL/GenBank/DDBJ whole genome shotgun (WGS) entry which is preliminary data.</text>
</comment>
<dbReference type="Proteomes" id="UP000215483">
    <property type="component" value="Unassembled WGS sequence"/>
</dbReference>
<evidence type="ECO:0008006" key="3">
    <source>
        <dbReference type="Google" id="ProtNLM"/>
    </source>
</evidence>
<evidence type="ECO:0000313" key="2">
    <source>
        <dbReference type="Proteomes" id="UP000215483"/>
    </source>
</evidence>
<name>A0A233S9G9_STRDA</name>
<dbReference type="AlphaFoldDB" id="A0A233S9G9"/>
<evidence type="ECO:0000313" key="1">
    <source>
        <dbReference type="EMBL" id="OXY92323.1"/>
    </source>
</evidence>
<sequence>MLWLAVGAVIASAAWAAGVFLIGGAGDSADLRGYSAPSNMCSGADYSSFKDEYPENDSSATHNSLKDKALDESYCSLSLKKTGSSYADAYLSMQVDLHRKTDPGPEFTATWKNYGDSHTGYDVSPVKGIGDEAYLVSQDTTSGSTSGSRYATLAVRDGWVTYTMSYSAYLSSYDQDKNPPALADVSDWLKTDTRSTLEQLKD</sequence>